<feature type="compositionally biased region" description="Basic and acidic residues" evidence="1">
    <location>
        <begin position="128"/>
        <end position="147"/>
    </location>
</feature>
<protein>
    <recommendedName>
        <fullName evidence="4">Allergen</fullName>
    </recommendedName>
</protein>
<evidence type="ECO:0008006" key="4">
    <source>
        <dbReference type="Google" id="ProtNLM"/>
    </source>
</evidence>
<feature type="region of interest" description="Disordered" evidence="1">
    <location>
        <begin position="109"/>
        <end position="168"/>
    </location>
</feature>
<evidence type="ECO:0000313" key="3">
    <source>
        <dbReference type="Proteomes" id="UP001140091"/>
    </source>
</evidence>
<feature type="compositionally biased region" description="Low complexity" evidence="1">
    <location>
        <begin position="149"/>
        <end position="162"/>
    </location>
</feature>
<feature type="compositionally biased region" description="Polar residues" evidence="1">
    <location>
        <begin position="71"/>
        <end position="83"/>
    </location>
</feature>
<accession>A0A9W8MA66</accession>
<feature type="non-terminal residue" evidence="2">
    <location>
        <position position="1"/>
    </location>
</feature>
<evidence type="ECO:0000256" key="1">
    <source>
        <dbReference type="SAM" id="MobiDB-lite"/>
    </source>
</evidence>
<proteinExistence type="predicted"/>
<evidence type="ECO:0000313" key="2">
    <source>
        <dbReference type="EMBL" id="KAJ2921159.1"/>
    </source>
</evidence>
<dbReference type="PANTHER" id="PTHR38703:SF1">
    <property type="entry name" value="ALLERGEN"/>
    <property type="match status" value="1"/>
</dbReference>
<feature type="compositionally biased region" description="Basic and acidic residues" evidence="1">
    <location>
        <begin position="199"/>
        <end position="210"/>
    </location>
</feature>
<dbReference type="AlphaFoldDB" id="A0A9W8MA66"/>
<sequence length="456" mass="50025">MGLSARVGIGNTVKQMFKDDVPGNETEENLRRRNSRGSRLSTGGTDPVEKLNDPASITNSTRASHKVPIGSGTTATERLQSDVTTDQGLETMRNGQDIAGLGTDAAAAHGGSLAGTHQGARISSIPKESGRLRESGTYDTHGGKDIRVGPTSPTTLGSPTGQSMGGSKVERTEVLNSGERSKGHLSSSHHVDHTGILDHRHVSGHGKRDVMPTGDTIEDTTQLNPVTHEHIRHLETEDVQKLKERERHIHHVQHHTQPVTVSETLPEVHRENIHPVTRIEEQHANKVEDNTLFLGQVNQHRDSMEHMKKERTVVDKGTAVTEHVHHHIHHVIQPVIEKETVDRQFIHTKIPIHEITHEAPIVHQSQTHAPIPLEHFVERGGVLKGGISQADISAKVLHGGECTREIDGIAQDLEKELNLSGSKMNQPEEPKYITTKVTKRTTTTIEPQTAIPAARN</sequence>
<dbReference type="PANTHER" id="PTHR38703">
    <property type="entry name" value="CHROMOSOME 8, WHOLE GENOME SHOTGUN SEQUENCE"/>
    <property type="match status" value="1"/>
</dbReference>
<dbReference type="EMBL" id="JANBPK010001661">
    <property type="protein sequence ID" value="KAJ2921159.1"/>
    <property type="molecule type" value="Genomic_DNA"/>
</dbReference>
<dbReference type="OrthoDB" id="2118965at2759"/>
<feature type="region of interest" description="Disordered" evidence="1">
    <location>
        <begin position="199"/>
        <end position="220"/>
    </location>
</feature>
<organism evidence="2 3">
    <name type="scientific">Candolleomyces eurysporus</name>
    <dbReference type="NCBI Taxonomy" id="2828524"/>
    <lineage>
        <taxon>Eukaryota</taxon>
        <taxon>Fungi</taxon>
        <taxon>Dikarya</taxon>
        <taxon>Basidiomycota</taxon>
        <taxon>Agaricomycotina</taxon>
        <taxon>Agaricomycetes</taxon>
        <taxon>Agaricomycetidae</taxon>
        <taxon>Agaricales</taxon>
        <taxon>Agaricineae</taxon>
        <taxon>Psathyrellaceae</taxon>
        <taxon>Candolleomyces</taxon>
    </lineage>
</organism>
<reference evidence="2" key="1">
    <citation type="submission" date="2022-06" db="EMBL/GenBank/DDBJ databases">
        <title>Genome Sequence of Candolleomyces eurysporus.</title>
        <authorList>
            <person name="Buettner E."/>
        </authorList>
    </citation>
    <scope>NUCLEOTIDE SEQUENCE</scope>
    <source>
        <strain evidence="2">VTCC 930004</strain>
    </source>
</reference>
<dbReference type="Proteomes" id="UP001140091">
    <property type="component" value="Unassembled WGS sequence"/>
</dbReference>
<keyword evidence="3" id="KW-1185">Reference proteome</keyword>
<gene>
    <name evidence="2" type="ORF">H1R20_g15937</name>
</gene>
<comment type="caution">
    <text evidence="2">The sequence shown here is derived from an EMBL/GenBank/DDBJ whole genome shotgun (WGS) entry which is preliminary data.</text>
</comment>
<feature type="region of interest" description="Disordered" evidence="1">
    <location>
        <begin position="17"/>
        <end position="83"/>
    </location>
</feature>
<name>A0A9W8MA66_9AGAR</name>